<keyword evidence="3" id="KW-0406">Ion transport</keyword>
<evidence type="ECO:0000256" key="2">
    <source>
        <dbReference type="ARBA" id="ARBA00022448"/>
    </source>
</evidence>
<dbReference type="AlphaFoldDB" id="A0A4Z1SS22"/>
<organism evidence="4 5">
    <name type="scientific">Giardia muris</name>
    <dbReference type="NCBI Taxonomy" id="5742"/>
    <lineage>
        <taxon>Eukaryota</taxon>
        <taxon>Metamonada</taxon>
        <taxon>Diplomonadida</taxon>
        <taxon>Hexamitidae</taxon>
        <taxon>Giardiinae</taxon>
        <taxon>Giardia</taxon>
    </lineage>
</organism>
<protein>
    <submittedName>
        <fullName evidence="4">Vacuolar ATP synthase E subunit</fullName>
    </submittedName>
</protein>
<keyword evidence="2" id="KW-0813">Transport</keyword>
<sequence length="202" mass="22769">MPTNQNVALLTTITEYDNLAFEICAEADMRGLLAARDQRIRDQALTQERLARRRTALDDERESELSRLQIQKNLKLAAAAQDLVAEVRDRVMKQLQALDGTEQYYQAVQKILKEVAICFGDDFEVLCRPADKQRIVQFLQQNGGKLEGVSVRLADESITEQGIRARVVAGYADVDETFNNRITRAIKATEPQLVKMLGIATM</sequence>
<keyword evidence="5" id="KW-1185">Reference proteome</keyword>
<comment type="caution">
    <text evidence="4">The sequence shown here is derived from an EMBL/GenBank/DDBJ whole genome shotgun (WGS) entry which is preliminary data.</text>
</comment>
<dbReference type="OrthoDB" id="10253604at2759"/>
<evidence type="ECO:0000256" key="3">
    <source>
        <dbReference type="ARBA" id="ARBA00023065"/>
    </source>
</evidence>
<evidence type="ECO:0000313" key="5">
    <source>
        <dbReference type="Proteomes" id="UP000315496"/>
    </source>
</evidence>
<dbReference type="GO" id="GO:0046961">
    <property type="term" value="F:proton-transporting ATPase activity, rotational mechanism"/>
    <property type="evidence" value="ECO:0007669"/>
    <property type="project" value="InterPro"/>
</dbReference>
<dbReference type="InterPro" id="IPR002842">
    <property type="entry name" value="ATPase_V1_Esu"/>
</dbReference>
<reference evidence="4 5" key="1">
    <citation type="submission" date="2019-05" db="EMBL/GenBank/DDBJ databases">
        <title>The compact genome of Giardia muris reveals important steps in the evolution of intestinal protozoan parasites.</title>
        <authorList>
            <person name="Xu F."/>
            <person name="Jimenez-Gonzalez A."/>
            <person name="Einarsson E."/>
            <person name="Astvaldsson A."/>
            <person name="Peirasmaki D."/>
            <person name="Eckmann L."/>
            <person name="Andersson J.O."/>
            <person name="Svard S.G."/>
            <person name="Jerlstrom-Hultqvist J."/>
        </authorList>
    </citation>
    <scope>NUCLEOTIDE SEQUENCE [LARGE SCALE GENOMIC DNA]</scope>
    <source>
        <strain evidence="4 5">Roberts-Thomson</strain>
    </source>
</reference>
<dbReference type="SUPFAM" id="SSF160527">
    <property type="entry name" value="V-type ATPase subunit E-like"/>
    <property type="match status" value="1"/>
</dbReference>
<comment type="similarity">
    <text evidence="1">Belongs to the V-ATPase E subunit family.</text>
</comment>
<accession>A0A4Z1SS22</accession>
<dbReference type="Gene3D" id="3.30.2320.30">
    <property type="entry name" value="ATP synthase, E subunit, C-terminal"/>
    <property type="match status" value="1"/>
</dbReference>
<dbReference type="EMBL" id="VDLU01000005">
    <property type="protein sequence ID" value="TNJ26448.1"/>
    <property type="molecule type" value="Genomic_DNA"/>
</dbReference>
<name>A0A4Z1SS22_GIAMU</name>
<evidence type="ECO:0000256" key="1">
    <source>
        <dbReference type="ARBA" id="ARBA00005901"/>
    </source>
</evidence>
<dbReference type="Proteomes" id="UP000315496">
    <property type="component" value="Chromosome 5"/>
</dbReference>
<dbReference type="Pfam" id="PF01991">
    <property type="entry name" value="vATP-synt_E"/>
    <property type="match status" value="1"/>
</dbReference>
<dbReference type="InterPro" id="IPR038495">
    <property type="entry name" value="ATPase_E_C"/>
</dbReference>
<dbReference type="VEuPathDB" id="GiardiaDB:GMRT_10347"/>
<dbReference type="GO" id="GO:0033178">
    <property type="term" value="C:proton-transporting two-sector ATPase complex, catalytic domain"/>
    <property type="evidence" value="ECO:0007669"/>
    <property type="project" value="InterPro"/>
</dbReference>
<gene>
    <name evidence="4" type="ORF">GMRT_10347</name>
</gene>
<proteinExistence type="inferred from homology"/>
<evidence type="ECO:0000313" key="4">
    <source>
        <dbReference type="EMBL" id="TNJ26448.1"/>
    </source>
</evidence>